<dbReference type="EMBL" id="CABVMM010000004">
    <property type="protein sequence ID" value="VVU99928.1"/>
    <property type="molecule type" value="Genomic_DNA"/>
</dbReference>
<proteinExistence type="predicted"/>
<protein>
    <submittedName>
        <fullName evidence="1">Uncharacterized protein</fullName>
    </submittedName>
</protein>
<name>A0AC61Y613_9FLAO</name>
<gene>
    <name evidence="1" type="ORF">FVB9532_01189</name>
</gene>
<sequence length="639" mass="73385">MKKNCLFFLLIGLFTLQSFAQKFETHKVKRGEDIASIAKKYKVSESSIFKYNPDARRGNLTGTVLVIPVGKSEDGRNLEKPSVLNFKEYRVKKRETLYSIAREYHITVDDLKQYNQYLYQEELGKGDLIRIPIFTKKDTININSSVQNSTFENLKHIVMPKEGKFGIAKKYGMTIEQLNALNPGVETLQPGQVLNVINPQNRDTKANQENADDFISYEVKPKENYYRLTKRFNISKDSLIKYNPMLAGEGLKAGMTLKIPKPSSMVNDTLVMGSSKRIQLEEMITNRRQKKIGIMLPFSLRQFENDSVDKEALLKDDRVLRISLDFYSGVIAAIDSVERLGIPVKAKVFDTQKSASVLDDILRSNDFENYDAIIGPLLTKNVESASRFFNRNQIPVLSPLIDADLKGDDNLLQTRPSNLMMEKTLITYIDSLKQGKNLLILADKKHNYLKNKLSYTFPNARVVTQAKEEYLQPSDLISVLSKEQENWIILESDDMELISNAISYLNAKVPEYKIRIFTSDKSEPYEDEIPNEYLSNLNFTYASIAKECENIKENTFVKNYEEDYGIIPNKYAVRGFDVTYDLLLRLAMAEDLYEALELKGSTEYVENKFDYHKKMIGGYYNDAVYIIQYEEGLKLKVVN</sequence>
<dbReference type="Proteomes" id="UP000356253">
    <property type="component" value="Unassembled WGS sequence"/>
</dbReference>
<organism evidence="1 2">
    <name type="scientific">Mesonia oceanica</name>
    <dbReference type="NCBI Taxonomy" id="2687242"/>
    <lineage>
        <taxon>Bacteria</taxon>
        <taxon>Pseudomonadati</taxon>
        <taxon>Bacteroidota</taxon>
        <taxon>Flavobacteriia</taxon>
        <taxon>Flavobacteriales</taxon>
        <taxon>Flavobacteriaceae</taxon>
        <taxon>Mesonia</taxon>
    </lineage>
</organism>
<accession>A0AC61Y613</accession>
<keyword evidence="2" id="KW-1185">Reference proteome</keyword>
<evidence type="ECO:0000313" key="2">
    <source>
        <dbReference type="Proteomes" id="UP000356253"/>
    </source>
</evidence>
<comment type="caution">
    <text evidence="1">The sequence shown here is derived from an EMBL/GenBank/DDBJ whole genome shotgun (WGS) entry which is preliminary data.</text>
</comment>
<reference evidence="1" key="1">
    <citation type="submission" date="2019-09" db="EMBL/GenBank/DDBJ databases">
        <authorList>
            <person name="Rodrigo-Torres L."/>
            <person name="Arahal R. D."/>
            <person name="Lucena T."/>
        </authorList>
    </citation>
    <scope>NUCLEOTIDE SEQUENCE</scope>
    <source>
        <strain evidence="1">ISS653</strain>
    </source>
</reference>
<evidence type="ECO:0000313" key="1">
    <source>
        <dbReference type="EMBL" id="VVU99928.1"/>
    </source>
</evidence>